<accession>A0A8H7CPD4</accession>
<keyword evidence="2" id="KW-1185">Reference proteome</keyword>
<evidence type="ECO:0000313" key="1">
    <source>
        <dbReference type="EMBL" id="KAF7345220.1"/>
    </source>
</evidence>
<evidence type="ECO:0000313" key="2">
    <source>
        <dbReference type="Proteomes" id="UP000623467"/>
    </source>
</evidence>
<gene>
    <name evidence="1" type="ORF">MSAN_01898600</name>
</gene>
<sequence length="138" mass="15322">MWSRTGSEDSFVLDLLPLCDFQNPNARTDGDTLTLWANVMDNSAHPPCSCRDARLLSVLQQSSLIYPSENSHQDVILDWLSPINFFQILSSSIGNPALEGHFGAMEFQGQGKLSWYQGLWTILVPDPKTSKLVLPASI</sequence>
<reference evidence="1" key="1">
    <citation type="submission" date="2020-05" db="EMBL/GenBank/DDBJ databases">
        <title>Mycena genomes resolve the evolution of fungal bioluminescence.</title>
        <authorList>
            <person name="Tsai I.J."/>
        </authorList>
    </citation>
    <scope>NUCLEOTIDE SEQUENCE</scope>
    <source>
        <strain evidence="1">160909Yilan</strain>
    </source>
</reference>
<organism evidence="1 2">
    <name type="scientific">Mycena sanguinolenta</name>
    <dbReference type="NCBI Taxonomy" id="230812"/>
    <lineage>
        <taxon>Eukaryota</taxon>
        <taxon>Fungi</taxon>
        <taxon>Dikarya</taxon>
        <taxon>Basidiomycota</taxon>
        <taxon>Agaricomycotina</taxon>
        <taxon>Agaricomycetes</taxon>
        <taxon>Agaricomycetidae</taxon>
        <taxon>Agaricales</taxon>
        <taxon>Marasmiineae</taxon>
        <taxon>Mycenaceae</taxon>
        <taxon>Mycena</taxon>
    </lineage>
</organism>
<proteinExistence type="predicted"/>
<dbReference type="AlphaFoldDB" id="A0A8H7CPD4"/>
<dbReference type="Proteomes" id="UP000623467">
    <property type="component" value="Unassembled WGS sequence"/>
</dbReference>
<protein>
    <submittedName>
        <fullName evidence="1">Uncharacterized protein</fullName>
    </submittedName>
</protein>
<name>A0A8H7CPD4_9AGAR</name>
<dbReference type="OrthoDB" id="10632274at2759"/>
<dbReference type="EMBL" id="JACAZH010000020">
    <property type="protein sequence ID" value="KAF7345220.1"/>
    <property type="molecule type" value="Genomic_DNA"/>
</dbReference>
<comment type="caution">
    <text evidence="1">The sequence shown here is derived from an EMBL/GenBank/DDBJ whole genome shotgun (WGS) entry which is preliminary data.</text>
</comment>